<dbReference type="Pfam" id="PF16064">
    <property type="entry name" value="DUF4806"/>
    <property type="match status" value="1"/>
</dbReference>
<proteinExistence type="predicted"/>
<gene>
    <name evidence="3" type="primary">HaOG204542</name>
    <name evidence="3" type="ORF">B5X24_HaOG204542</name>
</gene>
<reference evidence="3 4" key="1">
    <citation type="journal article" date="2017" name="BMC Biol.">
        <title>Genomic innovations, transcriptional plasticity and gene loss underlying the evolution and divergence of two highly polyphagous and invasive Helicoverpa pest species.</title>
        <authorList>
            <person name="Pearce S.L."/>
            <person name="Clarke D.F."/>
            <person name="East P.D."/>
            <person name="Elfekih S."/>
            <person name="Gordon K.H."/>
            <person name="Jermiin L.S."/>
            <person name="McGaughran A."/>
            <person name="Oakeshott J.G."/>
            <person name="Papanikolaou A."/>
            <person name="Perera O.P."/>
            <person name="Rane R.V."/>
            <person name="Richards S."/>
            <person name="Tay W.T."/>
            <person name="Walsh T.K."/>
            <person name="Anderson A."/>
            <person name="Anderson C.J."/>
            <person name="Asgari S."/>
            <person name="Board P.G."/>
            <person name="Bretschneider A."/>
            <person name="Campbell P.M."/>
            <person name="Chertemps T."/>
            <person name="Christeller J.T."/>
            <person name="Coppin C.W."/>
            <person name="Downes S.J."/>
            <person name="Duan G."/>
            <person name="Farnsworth C.A."/>
            <person name="Good R.T."/>
            <person name="Han L.B."/>
            <person name="Han Y.C."/>
            <person name="Hatje K."/>
            <person name="Horne I."/>
            <person name="Huang Y.P."/>
            <person name="Hughes D.S."/>
            <person name="Jacquin-Joly E."/>
            <person name="James W."/>
            <person name="Jhangiani S."/>
            <person name="Kollmar M."/>
            <person name="Kuwar S.S."/>
            <person name="Li S."/>
            <person name="Liu N.Y."/>
            <person name="Maibeche M.T."/>
            <person name="Miller J.R."/>
            <person name="Montagne N."/>
            <person name="Perry T."/>
            <person name="Qu J."/>
            <person name="Song S.V."/>
            <person name="Sutton G.G."/>
            <person name="Vogel H."/>
            <person name="Walenz B.P."/>
            <person name="Xu W."/>
            <person name="Zhang H.J."/>
            <person name="Zou Z."/>
            <person name="Batterham P."/>
            <person name="Edwards O.R."/>
            <person name="Feyereisen R."/>
            <person name="Gibbs R.A."/>
            <person name="Heckel D.G."/>
            <person name="McGrath A."/>
            <person name="Robin C."/>
            <person name="Scherer S.E."/>
            <person name="Worley K.C."/>
            <person name="Wu Y.D."/>
        </authorList>
    </citation>
    <scope>NUCLEOTIDE SEQUENCE [LARGE SCALE GENOMIC DNA]</scope>
    <source>
        <strain evidence="3">Harm_GR_Male_#8</strain>
        <tissue evidence="3">Whole organism</tissue>
    </source>
</reference>
<feature type="compositionally biased region" description="Polar residues" evidence="1">
    <location>
        <begin position="281"/>
        <end position="296"/>
    </location>
</feature>
<dbReference type="Proteomes" id="UP000249218">
    <property type="component" value="Unassembled WGS sequence"/>
</dbReference>
<organism evidence="3 4">
    <name type="scientific">Helicoverpa armigera</name>
    <name type="common">Cotton bollworm</name>
    <name type="synonym">Heliothis armigera</name>
    <dbReference type="NCBI Taxonomy" id="29058"/>
    <lineage>
        <taxon>Eukaryota</taxon>
        <taxon>Metazoa</taxon>
        <taxon>Ecdysozoa</taxon>
        <taxon>Arthropoda</taxon>
        <taxon>Hexapoda</taxon>
        <taxon>Insecta</taxon>
        <taxon>Pterygota</taxon>
        <taxon>Neoptera</taxon>
        <taxon>Endopterygota</taxon>
        <taxon>Lepidoptera</taxon>
        <taxon>Glossata</taxon>
        <taxon>Ditrysia</taxon>
        <taxon>Noctuoidea</taxon>
        <taxon>Noctuidae</taxon>
        <taxon>Heliothinae</taxon>
        <taxon>Helicoverpa</taxon>
    </lineage>
</organism>
<evidence type="ECO:0000313" key="4">
    <source>
        <dbReference type="Proteomes" id="UP000249218"/>
    </source>
</evidence>
<evidence type="ECO:0000313" key="3">
    <source>
        <dbReference type="EMBL" id="PZC76451.1"/>
    </source>
</evidence>
<dbReference type="AlphaFoldDB" id="A0A2W1BQ84"/>
<dbReference type="InterPro" id="IPR032071">
    <property type="entry name" value="DUF4806"/>
</dbReference>
<dbReference type="OrthoDB" id="7736237at2759"/>
<evidence type="ECO:0000256" key="1">
    <source>
        <dbReference type="SAM" id="MobiDB-lite"/>
    </source>
</evidence>
<feature type="region of interest" description="Disordered" evidence="1">
    <location>
        <begin position="262"/>
        <end position="296"/>
    </location>
</feature>
<keyword evidence="4" id="KW-1185">Reference proteome</keyword>
<feature type="domain" description="DUF4806" evidence="2">
    <location>
        <begin position="147"/>
        <end position="233"/>
    </location>
</feature>
<name>A0A2W1BQ84_HELAM</name>
<protein>
    <recommendedName>
        <fullName evidence="2">DUF4806 domain-containing protein</fullName>
    </recommendedName>
</protein>
<accession>A0A2W1BQ84</accession>
<sequence length="352" mass="39684">MISVPNEPNASSSKFTTSDQQQVYNQYNSPVISVPNESSESSSQIILTSDNQILGIPPNTYCVLAENQDHFIDKSQENSDLKKILDVLENHDKKMDSILENQKKIMHKMACISVQVDNMQLQLGNCNEEDVVPLGTSKNQVENLRFSFSPITTVEDLNKINDLLSDKTARKQLKQTFSVICSGGKGINCAYRLIDIMFSRDFLCQCSWSGSSRSDGVKISLKCYKNVVSFFWEMIFSWDQTFTLQKNELFFKSILKNANKRKNAKQERSSTARKRAKIENNKSSSEPYNNENSAGNIEQDANETENNNYVAFVATAENNVENQPRHIPGIKNDSIVLAPGDDSIEVEEESLC</sequence>
<feature type="region of interest" description="Disordered" evidence="1">
    <location>
        <begin position="1"/>
        <end position="20"/>
    </location>
</feature>
<evidence type="ECO:0000259" key="2">
    <source>
        <dbReference type="Pfam" id="PF16064"/>
    </source>
</evidence>
<dbReference type="EMBL" id="KZ149957">
    <property type="protein sequence ID" value="PZC76451.1"/>
    <property type="molecule type" value="Genomic_DNA"/>
</dbReference>